<dbReference type="InterPro" id="IPR029058">
    <property type="entry name" value="AB_hydrolase_fold"/>
</dbReference>
<dbReference type="AlphaFoldDB" id="A0A9W6IM50"/>
<dbReference type="Pfam" id="PF01738">
    <property type="entry name" value="DLH"/>
    <property type="match status" value="1"/>
</dbReference>
<evidence type="ECO:0000313" key="3">
    <source>
        <dbReference type="Proteomes" id="UP001143486"/>
    </source>
</evidence>
<protein>
    <submittedName>
        <fullName evidence="2">Carboxymethylenebutenolidase</fullName>
    </submittedName>
</protein>
<dbReference type="PANTHER" id="PTHR46623">
    <property type="entry name" value="CARBOXYMETHYLENEBUTENOLIDASE-RELATED"/>
    <property type="match status" value="1"/>
</dbReference>
<organism evidence="2 3">
    <name type="scientific">Maricaulis virginensis</name>
    <dbReference type="NCBI Taxonomy" id="144022"/>
    <lineage>
        <taxon>Bacteria</taxon>
        <taxon>Pseudomonadati</taxon>
        <taxon>Pseudomonadota</taxon>
        <taxon>Alphaproteobacteria</taxon>
        <taxon>Maricaulales</taxon>
        <taxon>Maricaulaceae</taxon>
        <taxon>Maricaulis</taxon>
    </lineage>
</organism>
<sequence length="234" mass="25568">MTGQDIRITGPAGEFSAYLAKPASGTGPGVVVLQEIFGVNHVMREMCDRLASQGFIAVCPDLFWRIEPGVDITDKSQAELDKAFDLMGKFNPDTGIEDVQATLDHVRKLDGCTGKVGAIGFCLGGLMAYLTAARTDSDATVGYYGVNIPNFLDEAGKISKPLMLHIAGRDEFVPPESQAAMHTGLDPHRQVTLHDYPDDEHAFSRIEGKHYNPQSAHLADSRTLEFFRKNLKSE</sequence>
<gene>
    <name evidence="2" type="ORF">GCM10017621_23840</name>
</gene>
<dbReference type="SUPFAM" id="SSF53474">
    <property type="entry name" value="alpha/beta-Hydrolases"/>
    <property type="match status" value="1"/>
</dbReference>
<reference evidence="2" key="1">
    <citation type="journal article" date="2014" name="Int. J. Syst. Evol. Microbiol.">
        <title>Complete genome sequence of Corynebacterium casei LMG S-19264T (=DSM 44701T), isolated from a smear-ripened cheese.</title>
        <authorList>
            <consortium name="US DOE Joint Genome Institute (JGI-PGF)"/>
            <person name="Walter F."/>
            <person name="Albersmeier A."/>
            <person name="Kalinowski J."/>
            <person name="Ruckert C."/>
        </authorList>
    </citation>
    <scope>NUCLEOTIDE SEQUENCE</scope>
    <source>
        <strain evidence="2">VKM B-1513</strain>
    </source>
</reference>
<evidence type="ECO:0000259" key="1">
    <source>
        <dbReference type="Pfam" id="PF01738"/>
    </source>
</evidence>
<evidence type="ECO:0000313" key="2">
    <source>
        <dbReference type="EMBL" id="GLK52876.1"/>
    </source>
</evidence>
<proteinExistence type="predicted"/>
<dbReference type="EMBL" id="BSFE01000006">
    <property type="protein sequence ID" value="GLK52876.1"/>
    <property type="molecule type" value="Genomic_DNA"/>
</dbReference>
<dbReference type="InterPro" id="IPR051049">
    <property type="entry name" value="Dienelactone_hydrolase-like"/>
</dbReference>
<comment type="caution">
    <text evidence="2">The sequence shown here is derived from an EMBL/GenBank/DDBJ whole genome shotgun (WGS) entry which is preliminary data.</text>
</comment>
<dbReference type="PANTHER" id="PTHR46623:SF6">
    <property type="entry name" value="ALPHA_BETA-HYDROLASES SUPERFAMILY PROTEIN"/>
    <property type="match status" value="1"/>
</dbReference>
<dbReference type="Proteomes" id="UP001143486">
    <property type="component" value="Unassembled WGS sequence"/>
</dbReference>
<dbReference type="GO" id="GO:0016787">
    <property type="term" value="F:hydrolase activity"/>
    <property type="evidence" value="ECO:0007669"/>
    <property type="project" value="InterPro"/>
</dbReference>
<dbReference type="RefSeq" id="WP_271187235.1">
    <property type="nucleotide sequence ID" value="NZ_BSFE01000006.1"/>
</dbReference>
<dbReference type="InterPro" id="IPR002925">
    <property type="entry name" value="Dienelactn_hydro"/>
</dbReference>
<keyword evidence="3" id="KW-1185">Reference proteome</keyword>
<reference evidence="2" key="2">
    <citation type="submission" date="2023-01" db="EMBL/GenBank/DDBJ databases">
        <authorList>
            <person name="Sun Q."/>
            <person name="Evtushenko L."/>
        </authorList>
    </citation>
    <scope>NUCLEOTIDE SEQUENCE</scope>
    <source>
        <strain evidence="2">VKM B-1513</strain>
    </source>
</reference>
<dbReference type="Gene3D" id="3.40.50.1820">
    <property type="entry name" value="alpha/beta hydrolase"/>
    <property type="match status" value="1"/>
</dbReference>
<name>A0A9W6IM50_9PROT</name>
<accession>A0A9W6IM50</accession>
<feature type="domain" description="Dienelactone hydrolase" evidence="1">
    <location>
        <begin position="15"/>
        <end position="229"/>
    </location>
</feature>